<keyword evidence="3" id="KW-0274">FAD</keyword>
<evidence type="ECO:0000256" key="5">
    <source>
        <dbReference type="ARBA" id="ARBA00023002"/>
    </source>
</evidence>
<protein>
    <submittedName>
        <fullName evidence="6">Uncharacterized protein</fullName>
    </submittedName>
</protein>
<dbReference type="PANTHER" id="PTHR48467:SF1">
    <property type="entry name" value="GLUTAMATE SYNTHASE 1 [NADH], CHLOROPLASTIC-LIKE"/>
    <property type="match status" value="1"/>
</dbReference>
<comment type="cofactor">
    <cofactor evidence="1">
        <name>FAD</name>
        <dbReference type="ChEBI" id="CHEBI:57692"/>
    </cofactor>
</comment>
<evidence type="ECO:0000313" key="7">
    <source>
        <dbReference type="Proteomes" id="UP001457282"/>
    </source>
</evidence>
<dbReference type="SUPFAM" id="SSF51971">
    <property type="entry name" value="Nucleotide-binding domain"/>
    <property type="match status" value="1"/>
</dbReference>
<accession>A0AAW1YFA1</accession>
<comment type="caution">
    <text evidence="6">The sequence shown here is derived from an EMBL/GenBank/DDBJ whole genome shotgun (WGS) entry which is preliminary data.</text>
</comment>
<keyword evidence="4" id="KW-0521">NADP</keyword>
<dbReference type="AlphaFoldDB" id="A0AAW1YFA1"/>
<evidence type="ECO:0000313" key="6">
    <source>
        <dbReference type="EMBL" id="KAK9947768.1"/>
    </source>
</evidence>
<keyword evidence="5" id="KW-0560">Oxidoreductase</keyword>
<dbReference type="Proteomes" id="UP001457282">
    <property type="component" value="Unassembled WGS sequence"/>
</dbReference>
<keyword evidence="7" id="KW-1185">Reference proteome</keyword>
<dbReference type="EMBL" id="JBEDUW010000001">
    <property type="protein sequence ID" value="KAK9947768.1"/>
    <property type="molecule type" value="Genomic_DNA"/>
</dbReference>
<keyword evidence="2" id="KW-0285">Flavoprotein</keyword>
<evidence type="ECO:0000256" key="4">
    <source>
        <dbReference type="ARBA" id="ARBA00022857"/>
    </source>
</evidence>
<evidence type="ECO:0000256" key="3">
    <source>
        <dbReference type="ARBA" id="ARBA00022827"/>
    </source>
</evidence>
<sequence>MLKSGLDIKVSRPAQVAARLLVSQTQSQFTRVQQHERCLFFGNVTLGSSVTLPELRELYDVVVLAYGAESDRVLGSRRSMYSLF</sequence>
<dbReference type="GO" id="GO:0016491">
    <property type="term" value="F:oxidoreductase activity"/>
    <property type="evidence" value="ECO:0007669"/>
    <property type="project" value="UniProtKB-KW"/>
</dbReference>
<proteinExistence type="predicted"/>
<dbReference type="InterPro" id="IPR055275">
    <property type="entry name" value="Ferredox_Rdtase"/>
</dbReference>
<dbReference type="PANTHER" id="PTHR48467">
    <property type="entry name" value="GLUTAMATE SYNTHASE 1 [NADH], CHLOROPLASTIC-LIKE"/>
    <property type="match status" value="1"/>
</dbReference>
<name>A0AAW1YFA1_RUBAR</name>
<gene>
    <name evidence="6" type="ORF">M0R45_003375</name>
</gene>
<evidence type="ECO:0000256" key="2">
    <source>
        <dbReference type="ARBA" id="ARBA00022630"/>
    </source>
</evidence>
<dbReference type="Gene3D" id="3.40.50.720">
    <property type="entry name" value="NAD(P)-binding Rossmann-like Domain"/>
    <property type="match status" value="1"/>
</dbReference>
<evidence type="ECO:0000256" key="1">
    <source>
        <dbReference type="ARBA" id="ARBA00001974"/>
    </source>
</evidence>
<organism evidence="6 7">
    <name type="scientific">Rubus argutus</name>
    <name type="common">Southern blackberry</name>
    <dbReference type="NCBI Taxonomy" id="59490"/>
    <lineage>
        <taxon>Eukaryota</taxon>
        <taxon>Viridiplantae</taxon>
        <taxon>Streptophyta</taxon>
        <taxon>Embryophyta</taxon>
        <taxon>Tracheophyta</taxon>
        <taxon>Spermatophyta</taxon>
        <taxon>Magnoliopsida</taxon>
        <taxon>eudicotyledons</taxon>
        <taxon>Gunneridae</taxon>
        <taxon>Pentapetalae</taxon>
        <taxon>rosids</taxon>
        <taxon>fabids</taxon>
        <taxon>Rosales</taxon>
        <taxon>Rosaceae</taxon>
        <taxon>Rosoideae</taxon>
        <taxon>Rosoideae incertae sedis</taxon>
        <taxon>Rubus</taxon>
    </lineage>
</organism>
<reference evidence="6 7" key="1">
    <citation type="journal article" date="2023" name="G3 (Bethesda)">
        <title>A chromosome-length genome assembly and annotation of blackberry (Rubus argutus, cv. 'Hillquist').</title>
        <authorList>
            <person name="Bruna T."/>
            <person name="Aryal R."/>
            <person name="Dudchenko O."/>
            <person name="Sargent D.J."/>
            <person name="Mead D."/>
            <person name="Buti M."/>
            <person name="Cavallini A."/>
            <person name="Hytonen T."/>
            <person name="Andres J."/>
            <person name="Pham M."/>
            <person name="Weisz D."/>
            <person name="Mascagni F."/>
            <person name="Usai G."/>
            <person name="Natali L."/>
            <person name="Bassil N."/>
            <person name="Fernandez G.E."/>
            <person name="Lomsadze A."/>
            <person name="Armour M."/>
            <person name="Olukolu B."/>
            <person name="Poorten T."/>
            <person name="Britton C."/>
            <person name="Davik J."/>
            <person name="Ashrafi H."/>
            <person name="Aiden E.L."/>
            <person name="Borodovsky M."/>
            <person name="Worthington M."/>
        </authorList>
    </citation>
    <scope>NUCLEOTIDE SEQUENCE [LARGE SCALE GENOMIC DNA]</scope>
    <source>
        <strain evidence="6">PI 553951</strain>
    </source>
</reference>